<evidence type="ECO:0000313" key="2">
    <source>
        <dbReference type="Proteomes" id="UP000198619"/>
    </source>
</evidence>
<dbReference type="STRING" id="84698.SAMN04488528_1008163"/>
<dbReference type="Proteomes" id="UP000198619">
    <property type="component" value="Unassembled WGS sequence"/>
</dbReference>
<organism evidence="1 2">
    <name type="scientific">Clostridium frigidicarnis</name>
    <dbReference type="NCBI Taxonomy" id="84698"/>
    <lineage>
        <taxon>Bacteria</taxon>
        <taxon>Bacillati</taxon>
        <taxon>Bacillota</taxon>
        <taxon>Clostridia</taxon>
        <taxon>Eubacteriales</taxon>
        <taxon>Clostridiaceae</taxon>
        <taxon>Clostridium</taxon>
    </lineage>
</organism>
<dbReference type="AlphaFoldDB" id="A0A1I0XIX2"/>
<protein>
    <recommendedName>
        <fullName evidence="3">Acetyltransferase (GNAT) domain-containing protein</fullName>
    </recommendedName>
</protein>
<gene>
    <name evidence="1" type="ORF">SAMN04488528_1008163</name>
</gene>
<reference evidence="1 2" key="1">
    <citation type="submission" date="2016-10" db="EMBL/GenBank/DDBJ databases">
        <authorList>
            <person name="de Groot N.N."/>
        </authorList>
    </citation>
    <scope>NUCLEOTIDE SEQUENCE [LARGE SCALE GENOMIC DNA]</scope>
    <source>
        <strain evidence="1 2">DSM 12271</strain>
    </source>
</reference>
<name>A0A1I0XIX2_9CLOT</name>
<proteinExistence type="predicted"/>
<keyword evidence="2" id="KW-1185">Reference proteome</keyword>
<dbReference type="Gene3D" id="3.40.630.30">
    <property type="match status" value="1"/>
</dbReference>
<accession>A0A1I0XIX2</accession>
<dbReference type="EMBL" id="FOKI01000008">
    <property type="protein sequence ID" value="SFB00941.1"/>
    <property type="molecule type" value="Genomic_DNA"/>
</dbReference>
<evidence type="ECO:0008006" key="3">
    <source>
        <dbReference type="Google" id="ProtNLM"/>
    </source>
</evidence>
<sequence length="44" mass="5238">MLKSGMKYEGTLRQVEIRDNKEFYDLAVYAILKNDWLTKNNQLS</sequence>
<evidence type="ECO:0000313" key="1">
    <source>
        <dbReference type="EMBL" id="SFB00941.1"/>
    </source>
</evidence>